<name>A0A084U735_9HYPH</name>
<dbReference type="AlphaFoldDB" id="A0A084U735"/>
<comment type="caution">
    <text evidence="1">The sequence shown here is derived from an EMBL/GenBank/DDBJ whole genome shotgun (WGS) entry which is preliminary data.</text>
</comment>
<dbReference type="EMBL" id="JMQM01000002">
    <property type="protein sequence ID" value="KFB08771.1"/>
    <property type="molecule type" value="Genomic_DNA"/>
</dbReference>
<dbReference type="PANTHER" id="PTHR40590">
    <property type="entry name" value="CYTOPLASMIC PROTEIN-RELATED"/>
    <property type="match status" value="1"/>
</dbReference>
<dbReference type="InterPro" id="IPR002816">
    <property type="entry name" value="TraB/PrgY/GumN_fam"/>
</dbReference>
<gene>
    <name evidence="1" type="ORF">EL18_03025</name>
</gene>
<dbReference type="InterPro" id="IPR047111">
    <property type="entry name" value="YbaP-like"/>
</dbReference>
<evidence type="ECO:0000313" key="1">
    <source>
        <dbReference type="EMBL" id="KFB08771.1"/>
    </source>
</evidence>
<dbReference type="OrthoDB" id="9806326at2"/>
<dbReference type="eggNOG" id="COG3735">
    <property type="taxonomic scope" value="Bacteria"/>
</dbReference>
<keyword evidence="2" id="KW-1185">Reference proteome</keyword>
<reference evidence="1 2" key="1">
    <citation type="submission" date="2014-05" db="EMBL/GenBank/DDBJ databases">
        <title>Draft Genome Sequence of Nitratireductor basaltis Strain UMTGB225, A Marine Bacterium Isolated from Green Barrel Tunicate.</title>
        <authorList>
            <person name="Gan H.Y."/>
        </authorList>
    </citation>
    <scope>NUCLEOTIDE SEQUENCE [LARGE SCALE GENOMIC DNA]</scope>
    <source>
        <strain evidence="1 2">UMTGB225</strain>
    </source>
</reference>
<protein>
    <submittedName>
        <fullName evidence="1">GumN</fullName>
    </submittedName>
</protein>
<dbReference type="PANTHER" id="PTHR40590:SF1">
    <property type="entry name" value="CYTOPLASMIC PROTEIN"/>
    <property type="match status" value="1"/>
</dbReference>
<dbReference type="CDD" id="cd14789">
    <property type="entry name" value="Tiki"/>
    <property type="match status" value="1"/>
</dbReference>
<dbReference type="Pfam" id="PF01963">
    <property type="entry name" value="TraB_PrgY_gumN"/>
    <property type="match status" value="1"/>
</dbReference>
<evidence type="ECO:0000313" key="2">
    <source>
        <dbReference type="Proteomes" id="UP000053675"/>
    </source>
</evidence>
<dbReference type="STRING" id="472175.EL18_03025"/>
<dbReference type="Proteomes" id="UP000053675">
    <property type="component" value="Unassembled WGS sequence"/>
</dbReference>
<dbReference type="RefSeq" id="WP_051914320.1">
    <property type="nucleotide sequence ID" value="NZ_JMQM01000002.1"/>
</dbReference>
<sequence length="353" mass="38512">MFRDFPEMLSDTLLRLVGILHLLAFTSFLLALLGATQVRAADDACRGRDLLHEVRANEPERFAAIEKEAAGVVNGSGLLWKVEADGVAPSWLFGTMHVTDPRVLDLPDAAKAAFSEAETIVIETTDVLDRKAMMAAMAQQPELMMFTGSEKLTDHLDDRQQAGLKSALEDRGIPLQTVIKMKPWMLVSMASLPSCEMQRQEQGALVLDALLAANAKKEGKAVAGLETMVDQFEAMASLPMEFHIEGLLSTLALGDRIDDVIETMIILYTEGETGMFWPMMDTVMPGDDESAGYATFEEVMVNKRNRSMSETASAFINDGGAFIAVGALHLPGEDGLVALLQERGYRVSPVAMR</sequence>
<proteinExistence type="predicted"/>
<organism evidence="1 2">
    <name type="scientific">Nitratireductor basaltis</name>
    <dbReference type="NCBI Taxonomy" id="472175"/>
    <lineage>
        <taxon>Bacteria</taxon>
        <taxon>Pseudomonadati</taxon>
        <taxon>Pseudomonadota</taxon>
        <taxon>Alphaproteobacteria</taxon>
        <taxon>Hyphomicrobiales</taxon>
        <taxon>Phyllobacteriaceae</taxon>
        <taxon>Nitratireductor</taxon>
    </lineage>
</organism>
<dbReference type="PATRIC" id="fig|472175.3.peg.3021"/>
<accession>A0A084U735</accession>